<gene>
    <name evidence="1" type="ORF">QWZ14_26685</name>
</gene>
<dbReference type="EMBL" id="JAUFPN010000200">
    <property type="protein sequence ID" value="MDN3567983.1"/>
    <property type="molecule type" value="Genomic_DNA"/>
</dbReference>
<name>A0ABT8ADU3_9PROT</name>
<evidence type="ECO:0000313" key="1">
    <source>
        <dbReference type="EMBL" id="MDN3567983.1"/>
    </source>
</evidence>
<evidence type="ECO:0000313" key="2">
    <source>
        <dbReference type="Proteomes" id="UP001529369"/>
    </source>
</evidence>
<sequence length="103" mass="11212">MKIYEGGRGLAGAEVTVDGAPLDPRFEVKAFSPMGYEWTYEGDGPRQLALALLCDHLGDAQRALALTEDFMHEVVAELDNAWLLTTEDIAAAVDRIQPKGAHI</sequence>
<proteinExistence type="predicted"/>
<dbReference type="Proteomes" id="UP001529369">
    <property type="component" value="Unassembled WGS sequence"/>
</dbReference>
<dbReference type="Pfam" id="PF19663">
    <property type="entry name" value="DUF6166"/>
    <property type="match status" value="1"/>
</dbReference>
<dbReference type="RefSeq" id="WP_290320072.1">
    <property type="nucleotide sequence ID" value="NZ_JAUFPN010000200.1"/>
</dbReference>
<reference evidence="2" key="1">
    <citation type="journal article" date="2019" name="Int. J. Syst. Evol. Microbiol.">
        <title>The Global Catalogue of Microorganisms (GCM) 10K type strain sequencing project: providing services to taxonomists for standard genome sequencing and annotation.</title>
        <authorList>
            <consortium name="The Broad Institute Genomics Platform"/>
            <consortium name="The Broad Institute Genome Sequencing Center for Infectious Disease"/>
            <person name="Wu L."/>
            <person name="Ma J."/>
        </authorList>
    </citation>
    <scope>NUCLEOTIDE SEQUENCE [LARGE SCALE GENOMIC DNA]</scope>
    <source>
        <strain evidence="2">CECT 7131</strain>
    </source>
</reference>
<dbReference type="InterPro" id="IPR046164">
    <property type="entry name" value="DUF6166"/>
</dbReference>
<accession>A0ABT8ADU3</accession>
<comment type="caution">
    <text evidence="1">The sequence shown here is derived from an EMBL/GenBank/DDBJ whole genome shotgun (WGS) entry which is preliminary data.</text>
</comment>
<keyword evidence="2" id="KW-1185">Reference proteome</keyword>
<organism evidence="1 2">
    <name type="scientific">Paeniroseomonas aquatica</name>
    <dbReference type="NCBI Taxonomy" id="373043"/>
    <lineage>
        <taxon>Bacteria</taxon>
        <taxon>Pseudomonadati</taxon>
        <taxon>Pseudomonadota</taxon>
        <taxon>Alphaproteobacteria</taxon>
        <taxon>Acetobacterales</taxon>
        <taxon>Acetobacteraceae</taxon>
        <taxon>Paeniroseomonas</taxon>
    </lineage>
</organism>
<protein>
    <submittedName>
        <fullName evidence="1">DUF6166 domain-containing protein</fullName>
    </submittedName>
</protein>